<accession>A0A8J8YCT4</accession>
<dbReference type="AlphaFoldDB" id="A0A8J8YCT4"/>
<dbReference type="EMBL" id="NCVQ01000010">
    <property type="protein sequence ID" value="PWZ05106.1"/>
    <property type="molecule type" value="Genomic_DNA"/>
</dbReference>
<reference evidence="2" key="1">
    <citation type="journal article" date="2018" name="Nat. Genet.">
        <title>Extensive intraspecific gene order and gene structural variations between Mo17 and other maize genomes.</title>
        <authorList>
            <person name="Sun S."/>
            <person name="Zhou Y."/>
            <person name="Chen J."/>
            <person name="Shi J."/>
            <person name="Zhao H."/>
            <person name="Zhao H."/>
            <person name="Song W."/>
            <person name="Zhang M."/>
            <person name="Cui Y."/>
            <person name="Dong X."/>
            <person name="Liu H."/>
            <person name="Ma X."/>
            <person name="Jiao Y."/>
            <person name="Wang B."/>
            <person name="Wei X."/>
            <person name="Stein J.C."/>
            <person name="Glaubitz J.C."/>
            <person name="Lu F."/>
            <person name="Yu G."/>
            <person name="Liang C."/>
            <person name="Fengler K."/>
            <person name="Li B."/>
            <person name="Rafalski A."/>
            <person name="Schnable P.S."/>
            <person name="Ware D.H."/>
            <person name="Buckler E.S."/>
            <person name="Lai J."/>
        </authorList>
    </citation>
    <scope>NUCLEOTIDE SEQUENCE [LARGE SCALE GENOMIC DNA]</scope>
    <source>
        <tissue evidence="2">Seedling</tissue>
    </source>
</reference>
<evidence type="ECO:0000256" key="1">
    <source>
        <dbReference type="SAM" id="MobiDB-lite"/>
    </source>
</evidence>
<protein>
    <submittedName>
        <fullName evidence="2">Uncharacterized protein</fullName>
    </submittedName>
</protein>
<dbReference type="KEGG" id="zma:100277498"/>
<sequence>MASLGMFTISSTPHVPQGCRRRCGDAVSRPRSYLVCQSHLPSGPPASGGGGGGGGEEKTTPWWAATAERLRGDVVKAGMAARESLSPKQKGDWKDVTLMSFSFAVYVYISQKLVCTYCAWLSMINH</sequence>
<dbReference type="OrthoDB" id="1938779at2759"/>
<gene>
    <name evidence="2" type="ORF">Zm00014a_017523</name>
</gene>
<evidence type="ECO:0000313" key="2">
    <source>
        <dbReference type="EMBL" id="PWZ05106.1"/>
    </source>
</evidence>
<dbReference type="RefSeq" id="NP_001144508.2">
    <property type="nucleotide sequence ID" value="NM_001151036.2"/>
</dbReference>
<feature type="region of interest" description="Disordered" evidence="1">
    <location>
        <begin position="38"/>
        <end position="60"/>
    </location>
</feature>
<organism evidence="2">
    <name type="scientific">Zea mays</name>
    <name type="common">Maize</name>
    <dbReference type="NCBI Taxonomy" id="4577"/>
    <lineage>
        <taxon>Eukaryota</taxon>
        <taxon>Viridiplantae</taxon>
        <taxon>Streptophyta</taxon>
        <taxon>Embryophyta</taxon>
        <taxon>Tracheophyta</taxon>
        <taxon>Spermatophyta</taxon>
        <taxon>Magnoliopsida</taxon>
        <taxon>Liliopsida</taxon>
        <taxon>Poales</taxon>
        <taxon>Poaceae</taxon>
        <taxon>PACMAD clade</taxon>
        <taxon>Panicoideae</taxon>
        <taxon>Andropogonodae</taxon>
        <taxon>Andropogoneae</taxon>
        <taxon>Tripsacinae</taxon>
        <taxon>Zea</taxon>
    </lineage>
</organism>
<name>A0A8J8YCT4_MAIZE</name>
<comment type="caution">
    <text evidence="2">The sequence shown here is derived from an EMBL/GenBank/DDBJ whole genome shotgun (WGS) entry which is preliminary data.</text>
</comment>
<dbReference type="Proteomes" id="UP000251960">
    <property type="component" value="Chromosome 9"/>
</dbReference>
<proteinExistence type="predicted"/>